<dbReference type="GO" id="GO:0006888">
    <property type="term" value="P:endoplasmic reticulum to Golgi vesicle-mediated transport"/>
    <property type="evidence" value="ECO:0007669"/>
    <property type="project" value="InterPro"/>
</dbReference>
<evidence type="ECO:0000256" key="4">
    <source>
        <dbReference type="ARBA" id="ARBA00022692"/>
    </source>
</evidence>
<dbReference type="GO" id="GO:0031201">
    <property type="term" value="C:SNARE complex"/>
    <property type="evidence" value="ECO:0007669"/>
    <property type="project" value="TreeGrafter"/>
</dbReference>
<dbReference type="Pfam" id="PF12352">
    <property type="entry name" value="V-SNARE_C"/>
    <property type="match status" value="1"/>
</dbReference>
<dbReference type="GO" id="GO:0005484">
    <property type="term" value="F:SNAP receptor activity"/>
    <property type="evidence" value="ECO:0007669"/>
    <property type="project" value="TreeGrafter"/>
</dbReference>
<gene>
    <name evidence="12" type="ORF">QBC42DRAFT_98047</name>
</gene>
<keyword evidence="3 9" id="KW-0813">Transport</keyword>
<dbReference type="PIRSF" id="PIRSF027109">
    <property type="entry name" value="Golgi_SNARE"/>
    <property type="match status" value="1"/>
</dbReference>
<dbReference type="EMBL" id="MU864998">
    <property type="protein sequence ID" value="KAK4461045.1"/>
    <property type="molecule type" value="Genomic_DNA"/>
</dbReference>
<evidence type="ECO:0000256" key="5">
    <source>
        <dbReference type="ARBA" id="ARBA00022927"/>
    </source>
</evidence>
<comment type="subunit">
    <text evidence="9">Component of several multiprotein Golgi SNARE complexes.</text>
</comment>
<dbReference type="GO" id="GO:0006906">
    <property type="term" value="P:vesicle fusion"/>
    <property type="evidence" value="ECO:0007669"/>
    <property type="project" value="TreeGrafter"/>
</dbReference>
<evidence type="ECO:0000256" key="2">
    <source>
        <dbReference type="ARBA" id="ARBA00008473"/>
    </source>
</evidence>
<dbReference type="PANTHER" id="PTHR21094:SF2">
    <property type="entry name" value="GOLGI SNAP RECEPTOR COMPLEX MEMBER 1"/>
    <property type="match status" value="1"/>
</dbReference>
<feature type="coiled-coil region" evidence="10">
    <location>
        <begin position="46"/>
        <end position="114"/>
    </location>
</feature>
<proteinExistence type="inferred from homology"/>
<evidence type="ECO:0000256" key="9">
    <source>
        <dbReference type="PIRNR" id="PIRNR027109"/>
    </source>
</evidence>
<dbReference type="GO" id="GO:0015031">
    <property type="term" value="P:protein transport"/>
    <property type="evidence" value="ECO:0007669"/>
    <property type="project" value="UniProtKB-KW"/>
</dbReference>
<comment type="similarity">
    <text evidence="2 9">Belongs to the GOSR1 family.</text>
</comment>
<evidence type="ECO:0000256" key="10">
    <source>
        <dbReference type="SAM" id="Coils"/>
    </source>
</evidence>
<evidence type="ECO:0000313" key="12">
    <source>
        <dbReference type="EMBL" id="KAK4461045.1"/>
    </source>
</evidence>
<dbReference type="GO" id="GO:0005797">
    <property type="term" value="C:Golgi medial cisterna"/>
    <property type="evidence" value="ECO:0007669"/>
    <property type="project" value="TreeGrafter"/>
</dbReference>
<accession>A0AAV9HM40</accession>
<dbReference type="AlphaFoldDB" id="A0AAV9HM40"/>
<keyword evidence="8 9" id="KW-0472">Membrane</keyword>
<evidence type="ECO:0000256" key="3">
    <source>
        <dbReference type="ARBA" id="ARBA00022448"/>
    </source>
</evidence>
<evidence type="ECO:0000256" key="7">
    <source>
        <dbReference type="ARBA" id="ARBA00023034"/>
    </source>
</evidence>
<keyword evidence="13" id="KW-1185">Reference proteome</keyword>
<organism evidence="12 13">
    <name type="scientific">Cladorrhinum samala</name>
    <dbReference type="NCBI Taxonomy" id="585594"/>
    <lineage>
        <taxon>Eukaryota</taxon>
        <taxon>Fungi</taxon>
        <taxon>Dikarya</taxon>
        <taxon>Ascomycota</taxon>
        <taxon>Pezizomycotina</taxon>
        <taxon>Sordariomycetes</taxon>
        <taxon>Sordariomycetidae</taxon>
        <taxon>Sordariales</taxon>
        <taxon>Podosporaceae</taxon>
        <taxon>Cladorrhinum</taxon>
    </lineage>
</organism>
<comment type="caution">
    <text evidence="12">The sequence shown here is derived from an EMBL/GenBank/DDBJ whole genome shotgun (WGS) entry which is preliminary data.</text>
</comment>
<dbReference type="GO" id="GO:0005801">
    <property type="term" value="C:cis-Golgi network"/>
    <property type="evidence" value="ECO:0007669"/>
    <property type="project" value="InterPro"/>
</dbReference>
<comment type="subcellular location">
    <subcellularLocation>
        <location evidence="1">Golgi apparatus membrane</location>
        <topology evidence="1">Single-pass type IV membrane protein</topology>
    </subcellularLocation>
</comment>
<keyword evidence="7 9" id="KW-0333">Golgi apparatus</keyword>
<keyword evidence="5 9" id="KW-0653">Protein transport</keyword>
<sequence length="226" mass="25504">MASSGLGWAQLRQQARALETQTETYLHTYSQFSTQTKIPPKPTEEERNTEAKLQELLEKRENVVSQLARLLDSEATLTSSALKQNNLALLRDKLSDHRRDLSRLRSTLQEARDRANLLGSVRDDISAYRAANPAAAEAEYMLDERSRLDRSHDVADSVLSQAYAVQEGFVLQRETLASINRRITMAASQVPGINTLIGRISAKKRRDGIIMGGFIAFCFLVFWFFL</sequence>
<keyword evidence="12" id="KW-0675">Receptor</keyword>
<evidence type="ECO:0000256" key="6">
    <source>
        <dbReference type="ARBA" id="ARBA00022989"/>
    </source>
</evidence>
<evidence type="ECO:0000313" key="13">
    <source>
        <dbReference type="Proteomes" id="UP001321749"/>
    </source>
</evidence>
<reference evidence="12" key="1">
    <citation type="journal article" date="2023" name="Mol. Phylogenet. Evol.">
        <title>Genome-scale phylogeny and comparative genomics of the fungal order Sordariales.</title>
        <authorList>
            <person name="Hensen N."/>
            <person name="Bonometti L."/>
            <person name="Westerberg I."/>
            <person name="Brannstrom I.O."/>
            <person name="Guillou S."/>
            <person name="Cros-Aarteil S."/>
            <person name="Calhoun S."/>
            <person name="Haridas S."/>
            <person name="Kuo A."/>
            <person name="Mondo S."/>
            <person name="Pangilinan J."/>
            <person name="Riley R."/>
            <person name="LaButti K."/>
            <person name="Andreopoulos B."/>
            <person name="Lipzen A."/>
            <person name="Chen C."/>
            <person name="Yan M."/>
            <person name="Daum C."/>
            <person name="Ng V."/>
            <person name="Clum A."/>
            <person name="Steindorff A."/>
            <person name="Ohm R.A."/>
            <person name="Martin F."/>
            <person name="Silar P."/>
            <person name="Natvig D.O."/>
            <person name="Lalanne C."/>
            <person name="Gautier V."/>
            <person name="Ament-Velasquez S.L."/>
            <person name="Kruys A."/>
            <person name="Hutchinson M.I."/>
            <person name="Powell A.J."/>
            <person name="Barry K."/>
            <person name="Miller A.N."/>
            <person name="Grigoriev I.V."/>
            <person name="Debuchy R."/>
            <person name="Gladieux P."/>
            <person name="Hiltunen Thoren M."/>
            <person name="Johannesson H."/>
        </authorList>
    </citation>
    <scope>NUCLEOTIDE SEQUENCE</scope>
    <source>
        <strain evidence="12">PSN324</strain>
    </source>
</reference>
<dbReference type="GO" id="GO:0000139">
    <property type="term" value="C:Golgi membrane"/>
    <property type="evidence" value="ECO:0007669"/>
    <property type="project" value="UniProtKB-SubCell"/>
</dbReference>
<keyword evidence="9" id="KW-0931">ER-Golgi transport</keyword>
<name>A0AAV9HM40_9PEZI</name>
<dbReference type="GO" id="GO:0048219">
    <property type="term" value="P:inter-Golgi cisterna vesicle-mediated transport"/>
    <property type="evidence" value="ECO:0007669"/>
    <property type="project" value="TreeGrafter"/>
</dbReference>
<keyword evidence="6 11" id="KW-1133">Transmembrane helix</keyword>
<dbReference type="PANTHER" id="PTHR21094">
    <property type="entry name" value="GOS-28 SNARE- RELATED"/>
    <property type="match status" value="1"/>
</dbReference>
<keyword evidence="10" id="KW-0175">Coiled coil</keyword>
<comment type="function">
    <text evidence="9">Involved in transport from the ER to the Golgi apparatus as well as in intra-Golgi transport. It belongs to a super-family of proteins called t-SNAREs or soluble NSF (N-ethylmaleimide-sensitive factor) attachment protein receptor.</text>
</comment>
<dbReference type="Proteomes" id="UP001321749">
    <property type="component" value="Unassembled WGS sequence"/>
</dbReference>
<reference evidence="12" key="2">
    <citation type="submission" date="2023-06" db="EMBL/GenBank/DDBJ databases">
        <authorList>
            <consortium name="Lawrence Berkeley National Laboratory"/>
            <person name="Mondo S.J."/>
            <person name="Hensen N."/>
            <person name="Bonometti L."/>
            <person name="Westerberg I."/>
            <person name="Brannstrom I.O."/>
            <person name="Guillou S."/>
            <person name="Cros-Aarteil S."/>
            <person name="Calhoun S."/>
            <person name="Haridas S."/>
            <person name="Kuo A."/>
            <person name="Pangilinan J."/>
            <person name="Riley R."/>
            <person name="Labutti K."/>
            <person name="Andreopoulos B."/>
            <person name="Lipzen A."/>
            <person name="Chen C."/>
            <person name="Yanf M."/>
            <person name="Daum C."/>
            <person name="Ng V."/>
            <person name="Clum A."/>
            <person name="Steindorff A."/>
            <person name="Ohm R."/>
            <person name="Martin F."/>
            <person name="Silar P."/>
            <person name="Natvig D."/>
            <person name="Lalanne C."/>
            <person name="Gautier V."/>
            <person name="Ament-Velasquez S.L."/>
            <person name="Kruys A."/>
            <person name="Hutchinson M.I."/>
            <person name="Powell A.J."/>
            <person name="Barry K."/>
            <person name="Miller A.N."/>
            <person name="Grigoriev I.V."/>
            <person name="Debuchy R."/>
            <person name="Gladieux P."/>
            <person name="Thoren M.H."/>
            <person name="Johannesson H."/>
        </authorList>
    </citation>
    <scope>NUCLEOTIDE SEQUENCE</scope>
    <source>
        <strain evidence="12">PSN324</strain>
    </source>
</reference>
<evidence type="ECO:0000256" key="8">
    <source>
        <dbReference type="ARBA" id="ARBA00023136"/>
    </source>
</evidence>
<dbReference type="InterPro" id="IPR023601">
    <property type="entry name" value="Golgi_SNAP_su1"/>
</dbReference>
<feature type="transmembrane region" description="Helical" evidence="11">
    <location>
        <begin position="208"/>
        <end position="225"/>
    </location>
</feature>
<evidence type="ECO:0000256" key="1">
    <source>
        <dbReference type="ARBA" id="ARBA00004409"/>
    </source>
</evidence>
<keyword evidence="4 11" id="KW-0812">Transmembrane</keyword>
<evidence type="ECO:0000256" key="11">
    <source>
        <dbReference type="SAM" id="Phobius"/>
    </source>
</evidence>
<protein>
    <recommendedName>
        <fullName evidence="9">Golgi SNAP receptor complex member 1</fullName>
    </recommendedName>
</protein>